<dbReference type="InterPro" id="IPR001932">
    <property type="entry name" value="PPM-type_phosphatase-like_dom"/>
</dbReference>
<dbReference type="CDD" id="cd00143">
    <property type="entry name" value="PP2Cc"/>
    <property type="match status" value="1"/>
</dbReference>
<feature type="region of interest" description="Disordered" evidence="1">
    <location>
        <begin position="255"/>
        <end position="276"/>
    </location>
</feature>
<protein>
    <submittedName>
        <fullName evidence="3">Serine/threonine protein phosphatase PrpC</fullName>
    </submittedName>
</protein>
<dbReference type="RefSeq" id="WP_110464200.1">
    <property type="nucleotide sequence ID" value="NZ_JAMOFZ010000002.1"/>
</dbReference>
<organism evidence="3 4">
    <name type="scientific">Xylophilus ampelinus</name>
    <dbReference type="NCBI Taxonomy" id="54067"/>
    <lineage>
        <taxon>Bacteria</taxon>
        <taxon>Pseudomonadati</taxon>
        <taxon>Pseudomonadota</taxon>
        <taxon>Betaproteobacteria</taxon>
        <taxon>Burkholderiales</taxon>
        <taxon>Xylophilus</taxon>
    </lineage>
</organism>
<dbReference type="PROSITE" id="PS51746">
    <property type="entry name" value="PPM_2"/>
    <property type="match status" value="1"/>
</dbReference>
<feature type="domain" description="PPM-type phosphatase" evidence="2">
    <location>
        <begin position="7"/>
        <end position="248"/>
    </location>
</feature>
<evidence type="ECO:0000313" key="3">
    <source>
        <dbReference type="EMBL" id="PYE79925.1"/>
    </source>
</evidence>
<dbReference type="SUPFAM" id="SSF81606">
    <property type="entry name" value="PP2C-like"/>
    <property type="match status" value="1"/>
</dbReference>
<dbReference type="Proteomes" id="UP000247540">
    <property type="component" value="Unassembled WGS sequence"/>
</dbReference>
<dbReference type="OrthoDB" id="9801841at2"/>
<dbReference type="EMBL" id="QJTC01000001">
    <property type="protein sequence ID" value="PYE79925.1"/>
    <property type="molecule type" value="Genomic_DNA"/>
</dbReference>
<dbReference type="SMART" id="SM00332">
    <property type="entry name" value="PP2Cc"/>
    <property type="match status" value="1"/>
</dbReference>
<proteinExistence type="predicted"/>
<gene>
    <name evidence="3" type="ORF">DFQ15_101247</name>
</gene>
<comment type="caution">
    <text evidence="3">The sequence shown here is derived from an EMBL/GenBank/DDBJ whole genome shotgun (WGS) entry which is preliminary data.</text>
</comment>
<reference evidence="3 4" key="1">
    <citation type="submission" date="2018-06" db="EMBL/GenBank/DDBJ databases">
        <title>Genomic Encyclopedia of Type Strains, Phase III (KMG-III): the genomes of soil and plant-associated and newly described type strains.</title>
        <authorList>
            <person name="Whitman W."/>
        </authorList>
    </citation>
    <scope>NUCLEOTIDE SEQUENCE [LARGE SCALE GENOMIC DNA]</scope>
    <source>
        <strain evidence="3 4">CECT 7646</strain>
    </source>
</reference>
<keyword evidence="4" id="KW-1185">Reference proteome</keyword>
<dbReference type="Pfam" id="PF13672">
    <property type="entry name" value="PP2C_2"/>
    <property type="match status" value="1"/>
</dbReference>
<evidence type="ECO:0000313" key="4">
    <source>
        <dbReference type="Proteomes" id="UP000247540"/>
    </source>
</evidence>
<evidence type="ECO:0000259" key="2">
    <source>
        <dbReference type="PROSITE" id="PS51746"/>
    </source>
</evidence>
<dbReference type="InterPro" id="IPR036457">
    <property type="entry name" value="PPM-type-like_dom_sf"/>
</dbReference>
<evidence type="ECO:0000256" key="1">
    <source>
        <dbReference type="SAM" id="MobiDB-lite"/>
    </source>
</evidence>
<dbReference type="SMART" id="SM00331">
    <property type="entry name" value="PP2C_SIG"/>
    <property type="match status" value="1"/>
</dbReference>
<dbReference type="AlphaFoldDB" id="A0A318SLQ1"/>
<accession>A0A318SLQ1</accession>
<name>A0A318SLQ1_9BURK</name>
<dbReference type="Gene3D" id="3.60.40.10">
    <property type="entry name" value="PPM-type phosphatase domain"/>
    <property type="match status" value="1"/>
</dbReference>
<sequence>MTTGYRLAGSTGLHKGDRDYQQDQVLLLPHANTHGCILGVVADGMGGRTGGRKASDQVVLTARQLFERYAPGRDDPEAFLLQLVEEAHLVIRLVAIASEEEPHSTVAAFLIGPQGHCHWVHVGDSRLYHFRQGALAFRTHDHSYVQALVDRGEITEQEAQVHPQSNILLGCLGTETDPPIGRHTITQLVPGDILMGCSDGAWHYLPPREIHQACAQADPRDAVQALIQIARVRAGGKGDNISMIVVKVEALAPPLEPAAQPPRLPTRPPPPFKPRR</sequence>